<dbReference type="SUPFAM" id="SSF52016">
    <property type="entry name" value="LeuD/IlvD-like"/>
    <property type="match status" value="1"/>
</dbReference>
<evidence type="ECO:0000256" key="12">
    <source>
        <dbReference type="SAM" id="MobiDB-lite"/>
    </source>
</evidence>
<dbReference type="NCBIfam" id="NF006757">
    <property type="entry name" value="PRK09277.1"/>
    <property type="match status" value="1"/>
</dbReference>
<gene>
    <name evidence="15" type="ORF">ACERK3_15460</name>
</gene>
<dbReference type="InterPro" id="IPR015928">
    <property type="entry name" value="Aconitase/3IPM_dehydase_swvl"/>
</dbReference>
<evidence type="ECO:0000256" key="3">
    <source>
        <dbReference type="ARBA" id="ARBA00007185"/>
    </source>
</evidence>
<dbReference type="InterPro" id="IPR036008">
    <property type="entry name" value="Aconitase_4Fe-4S_dom"/>
</dbReference>
<comment type="catalytic activity">
    <reaction evidence="9">
        <text>citrate = D-threo-isocitrate</text>
        <dbReference type="Rhea" id="RHEA:10336"/>
        <dbReference type="ChEBI" id="CHEBI:15562"/>
        <dbReference type="ChEBI" id="CHEBI:16947"/>
        <dbReference type="EC" id="4.2.1.3"/>
    </reaction>
</comment>
<dbReference type="RefSeq" id="WP_425346609.1">
    <property type="nucleotide sequence ID" value="NZ_JBGUBD010000011.1"/>
</dbReference>
<dbReference type="Pfam" id="PF00330">
    <property type="entry name" value="Aconitase"/>
    <property type="match status" value="1"/>
</dbReference>
<keyword evidence="15" id="KW-0456">Lyase</keyword>
<dbReference type="PROSITE" id="PS01244">
    <property type="entry name" value="ACONITASE_2"/>
    <property type="match status" value="1"/>
</dbReference>
<evidence type="ECO:0000256" key="10">
    <source>
        <dbReference type="ARBA" id="ARBA00031081"/>
    </source>
</evidence>
<evidence type="ECO:0000256" key="6">
    <source>
        <dbReference type="ARBA" id="ARBA00022723"/>
    </source>
</evidence>
<dbReference type="EC" id="4.2.1.3" evidence="4"/>
<dbReference type="Gene3D" id="3.20.19.10">
    <property type="entry name" value="Aconitase, domain 4"/>
    <property type="match status" value="1"/>
</dbReference>
<dbReference type="Proteomes" id="UP001575105">
    <property type="component" value="Unassembled WGS sequence"/>
</dbReference>
<dbReference type="GO" id="GO:0003994">
    <property type="term" value="F:aconitate hydratase activity"/>
    <property type="evidence" value="ECO:0007669"/>
    <property type="project" value="UniProtKB-EC"/>
</dbReference>
<comment type="similarity">
    <text evidence="3">Belongs to the aconitase/IPM isomerase family.</text>
</comment>
<protein>
    <recommendedName>
        <fullName evidence="5">Aconitate hydratase A</fullName>
        <ecNumber evidence="4">4.2.1.3</ecNumber>
    </recommendedName>
    <alternativeName>
        <fullName evidence="11">Iron-responsive protein-like</fullName>
    </alternativeName>
    <alternativeName>
        <fullName evidence="10">RNA-binding protein</fullName>
    </alternativeName>
</protein>
<dbReference type="Gene3D" id="6.10.190.10">
    <property type="match status" value="1"/>
</dbReference>
<comment type="pathway">
    <text evidence="2">Carbohydrate metabolism; tricarboxylic acid cycle; isocitrate from oxaloacetate: step 2/2.</text>
</comment>
<evidence type="ECO:0000259" key="14">
    <source>
        <dbReference type="Pfam" id="PF00694"/>
    </source>
</evidence>
<dbReference type="PANTHER" id="PTHR11670">
    <property type="entry name" value="ACONITASE/IRON-RESPONSIVE ELEMENT FAMILY MEMBER"/>
    <property type="match status" value="1"/>
</dbReference>
<evidence type="ECO:0000313" key="15">
    <source>
        <dbReference type="EMBL" id="MFA9479685.1"/>
    </source>
</evidence>
<dbReference type="PROSITE" id="PS00450">
    <property type="entry name" value="ACONITASE_1"/>
    <property type="match status" value="1"/>
</dbReference>
<evidence type="ECO:0000256" key="11">
    <source>
        <dbReference type="ARBA" id="ARBA00031977"/>
    </source>
</evidence>
<dbReference type="InterPro" id="IPR015931">
    <property type="entry name" value="Acnase/IPM_dHydase_lsu_aba_1/3"/>
</dbReference>
<accession>A0ABV4U7V2</accession>
<evidence type="ECO:0000256" key="2">
    <source>
        <dbReference type="ARBA" id="ARBA00004717"/>
    </source>
</evidence>
<dbReference type="CDD" id="cd01580">
    <property type="entry name" value="AcnA_IRP_Swivel"/>
    <property type="match status" value="1"/>
</dbReference>
<evidence type="ECO:0000256" key="5">
    <source>
        <dbReference type="ARBA" id="ARBA00019378"/>
    </source>
</evidence>
<dbReference type="NCBIfam" id="NF009520">
    <property type="entry name" value="PRK12881.1"/>
    <property type="match status" value="1"/>
</dbReference>
<dbReference type="Gene3D" id="3.30.499.10">
    <property type="entry name" value="Aconitase, domain 3"/>
    <property type="match status" value="2"/>
</dbReference>
<comment type="cofactor">
    <cofactor evidence="1">
        <name>[4Fe-4S] cluster</name>
        <dbReference type="ChEBI" id="CHEBI:49883"/>
    </cofactor>
</comment>
<feature type="domain" description="Aconitase/3-isopropylmalate dehydratase large subunit alpha/beta/alpha" evidence="13">
    <location>
        <begin position="79"/>
        <end position="627"/>
    </location>
</feature>
<feature type="region of interest" description="Disordered" evidence="12">
    <location>
        <begin position="427"/>
        <end position="466"/>
    </location>
</feature>
<evidence type="ECO:0000256" key="7">
    <source>
        <dbReference type="ARBA" id="ARBA00023004"/>
    </source>
</evidence>
<evidence type="ECO:0000313" key="16">
    <source>
        <dbReference type="Proteomes" id="UP001575105"/>
    </source>
</evidence>
<evidence type="ECO:0000256" key="1">
    <source>
        <dbReference type="ARBA" id="ARBA00001966"/>
    </source>
</evidence>
<keyword evidence="7" id="KW-0408">Iron</keyword>
<dbReference type="CDD" id="cd01586">
    <property type="entry name" value="AcnA_IRP"/>
    <property type="match status" value="1"/>
</dbReference>
<proteinExistence type="inferred from homology"/>
<evidence type="ECO:0000256" key="9">
    <source>
        <dbReference type="ARBA" id="ARBA00023501"/>
    </source>
</evidence>
<dbReference type="PRINTS" id="PR00415">
    <property type="entry name" value="ACONITASE"/>
</dbReference>
<reference evidence="15 16" key="1">
    <citation type="submission" date="2024-08" db="EMBL/GenBank/DDBJ databases">
        <title>Whole-genome sequencing of halo(alkali)philic microorganisms from hypersaline lakes.</title>
        <authorList>
            <person name="Sorokin D.Y."/>
            <person name="Merkel A.Y."/>
            <person name="Messina E."/>
            <person name="Yakimov M."/>
        </authorList>
    </citation>
    <scope>NUCLEOTIDE SEQUENCE [LARGE SCALE GENOMIC DNA]</scope>
    <source>
        <strain evidence="15 16">AB-hyl4</strain>
    </source>
</reference>
<dbReference type="Pfam" id="PF00694">
    <property type="entry name" value="Aconitase_C"/>
    <property type="match status" value="1"/>
</dbReference>
<evidence type="ECO:0000259" key="13">
    <source>
        <dbReference type="Pfam" id="PF00330"/>
    </source>
</evidence>
<keyword evidence="6" id="KW-0479">Metal-binding</keyword>
<dbReference type="EMBL" id="JBGUBD010000011">
    <property type="protein sequence ID" value="MFA9479685.1"/>
    <property type="molecule type" value="Genomic_DNA"/>
</dbReference>
<feature type="domain" description="Aconitase A/isopropylmalate dehydratase small subunit swivel" evidence="14">
    <location>
        <begin position="757"/>
        <end position="912"/>
    </location>
</feature>
<organism evidence="15 16">
    <name type="scientific">Natronomicrosphaera hydrolytica</name>
    <dbReference type="NCBI Taxonomy" id="3242702"/>
    <lineage>
        <taxon>Bacteria</taxon>
        <taxon>Pseudomonadati</taxon>
        <taxon>Planctomycetota</taxon>
        <taxon>Phycisphaerae</taxon>
        <taxon>Phycisphaerales</taxon>
        <taxon>Phycisphaeraceae</taxon>
        <taxon>Natronomicrosphaera</taxon>
    </lineage>
</organism>
<comment type="caution">
    <text evidence="15">The sequence shown here is derived from an EMBL/GenBank/DDBJ whole genome shotgun (WGS) entry which is preliminary data.</text>
</comment>
<keyword evidence="8" id="KW-0411">Iron-sulfur</keyword>
<dbReference type="InterPro" id="IPR006249">
    <property type="entry name" value="Aconitase/IRP2"/>
</dbReference>
<dbReference type="InterPro" id="IPR001030">
    <property type="entry name" value="Acoase/IPM_deHydtase_lsu_aba"/>
</dbReference>
<evidence type="ECO:0000256" key="4">
    <source>
        <dbReference type="ARBA" id="ARBA00012926"/>
    </source>
</evidence>
<dbReference type="InterPro" id="IPR000573">
    <property type="entry name" value="AconitaseA/IPMdHydase_ssu_swvl"/>
</dbReference>
<sequence>MPENRPVQDPFKARQTIDTPLGKRAIYKLDAVRGVGEVDRLPYSIKVLLEACLRNVDGFIVTEDHVKALAGYDATVAGKQEIPFKPGRVVLQDFTGVPAVVDLAAMREGIVKMTGDKANAKKVNPLVPCDLVIDHSVQVDAFASGMALTINSQKEFERNNERYQFLKWGQQAFDNFRVVPPATGIVHQVNLEYLAKVVWDGDAVPGQDAVLYPDSLVGTDSHTTMINGLGVVGWGVGGIEAEAVMLGQPVYMLVPEVVGFKLTGKLPEGATATDLVLRVTQMLRAHGVVGKFVEFFGPGLADMPLANRATIANMAPEYGATMGFFPVDEQTIKYMELTGRDRKLIDTVEQYCKLQGLWRDESHDIAYLDQLELDMGTVEPSLAGPRRPQDRISLSDMKRQWWSDLAKTFDVDTTTLMHNPVGGWVEDGGEPAGQVGNMPNPEANHRGSGVSEDDPDEAAASKVAVASPQLRPDAGVDVQFEGQSFKLAHGAVVIAAITSCTNTSNPEVMIAAGLVARKARQLGLNRKPWVKTSLAPGSKVVTEYYNKAGLTEDLNALGFNLVGYGCTTCIGNSGPLPETISKAIQQGDIVASSVLSGNRNFEGRINPDVKANYLASPPLVVAYAIAGTVDIDLLNEPIGTSKDGKPVYLRDIWPTQNEVQQTVEAALTREQFIEQYADVFKGSEEWQNVETSTGELYDWDEKSTYVQSPPFFVGLGPDIKPIASVHGARCLAKLGDSVTTDHISPAGAIKTDAPAGQYLTANGVPVSMFNSYGSRRGNDRVMVRGTFANVRVRNQLAPGTEGGVTTFQGDGGAAVPSVAGVTPVKKGEVTSIFNASVHYGACQTSESEVNRRPDGTPLIVLAGKDYGMGSSRDWAAKGTYLLGVKAVIAESYERIHRSNLVGMGVLPLQYAQGQTADTLGLDGTETFDIAVDPDLKPGQAVPVIATKADGKAIKFEAICRIDTPVEVEYYRNGGILHTVLRRMAQD</sequence>
<keyword evidence="16" id="KW-1185">Reference proteome</keyword>
<evidence type="ECO:0000256" key="8">
    <source>
        <dbReference type="ARBA" id="ARBA00023014"/>
    </source>
</evidence>
<dbReference type="SUPFAM" id="SSF53732">
    <property type="entry name" value="Aconitase iron-sulfur domain"/>
    <property type="match status" value="1"/>
</dbReference>
<dbReference type="InterPro" id="IPR044137">
    <property type="entry name" value="AcnA_IRP_Swivel"/>
</dbReference>
<name>A0ABV4U7V2_9BACT</name>
<dbReference type="InterPro" id="IPR018136">
    <property type="entry name" value="Aconitase_4Fe-4S_BS"/>
</dbReference>